<keyword evidence="2" id="KW-1185">Reference proteome</keyword>
<dbReference type="Pfam" id="PF07191">
    <property type="entry name" value="Zn_ribbon_6"/>
    <property type="match status" value="1"/>
</dbReference>
<gene>
    <name evidence="1" type="ORF">R7226_25540</name>
</gene>
<protein>
    <submittedName>
        <fullName evidence="1">Zinc-ribbon domain-containing protein</fullName>
    </submittedName>
</protein>
<reference evidence="1 2" key="2">
    <citation type="submission" date="2023-10" db="EMBL/GenBank/DDBJ databases">
        <authorList>
            <person name="Han X.F."/>
        </authorList>
    </citation>
    <scope>NUCLEOTIDE SEQUENCE [LARGE SCALE GENOMIC DNA]</scope>
    <source>
        <strain evidence="1 2">KCTC 39840</strain>
    </source>
</reference>
<evidence type="ECO:0000313" key="1">
    <source>
        <dbReference type="EMBL" id="MDW5597741.1"/>
    </source>
</evidence>
<dbReference type="Gene3D" id="2.10.290.10">
    <property type="entry name" value="YfgJ-like"/>
    <property type="match status" value="1"/>
</dbReference>
<accession>A0ABU4HWN9</accession>
<reference evidence="2" key="1">
    <citation type="submission" date="2023-07" db="EMBL/GenBank/DDBJ databases">
        <title>Conexibacter stalactiti sp. nov., isolated from stalactites in a lava cave and emended description of the genus Conexibacter.</title>
        <authorList>
            <person name="Lee S.D."/>
        </authorList>
    </citation>
    <scope>NUCLEOTIDE SEQUENCE [LARGE SCALE GENOMIC DNA]</scope>
    <source>
        <strain evidence="2">KCTC 39840</strain>
    </source>
</reference>
<dbReference type="InterPro" id="IPR010807">
    <property type="entry name" value="YfgJ-like"/>
</dbReference>
<evidence type="ECO:0000313" key="2">
    <source>
        <dbReference type="Proteomes" id="UP001284601"/>
    </source>
</evidence>
<organism evidence="1 2">
    <name type="scientific">Conexibacter stalactiti</name>
    <dbReference type="NCBI Taxonomy" id="1940611"/>
    <lineage>
        <taxon>Bacteria</taxon>
        <taxon>Bacillati</taxon>
        <taxon>Actinomycetota</taxon>
        <taxon>Thermoleophilia</taxon>
        <taxon>Solirubrobacterales</taxon>
        <taxon>Conexibacteraceae</taxon>
        <taxon>Conexibacter</taxon>
    </lineage>
</organism>
<sequence length="75" mass="8346">MSDEPVRLGPECPGCGEPWLRPTTMPGRYRCVYCLRRYELVSVCPNCGEHSTIVRMSSTAIVICNHCKGSMLTPV</sequence>
<proteinExistence type="predicted"/>
<name>A0ABU4HWN9_9ACTN</name>
<dbReference type="EMBL" id="JAWSTH010000101">
    <property type="protein sequence ID" value="MDW5597741.1"/>
    <property type="molecule type" value="Genomic_DNA"/>
</dbReference>
<dbReference type="InterPro" id="IPR029037">
    <property type="entry name" value="DUF1407/YfgJ-like_sf"/>
</dbReference>
<comment type="caution">
    <text evidence="1">The sequence shown here is derived from an EMBL/GenBank/DDBJ whole genome shotgun (WGS) entry which is preliminary data.</text>
</comment>
<dbReference type="Proteomes" id="UP001284601">
    <property type="component" value="Unassembled WGS sequence"/>
</dbReference>
<dbReference type="RefSeq" id="WP_318600206.1">
    <property type="nucleotide sequence ID" value="NZ_JAWSTH010000101.1"/>
</dbReference>
<dbReference type="SUPFAM" id="SSF161187">
    <property type="entry name" value="YfgJ-like"/>
    <property type="match status" value="1"/>
</dbReference>